<keyword evidence="6 9" id="KW-1133">Transmembrane helix</keyword>
<feature type="transmembrane region" description="Helical" evidence="9">
    <location>
        <begin position="24"/>
        <end position="43"/>
    </location>
</feature>
<dbReference type="PANTHER" id="PTHR30081:SF1">
    <property type="entry name" value="PROTEIN TRANSLOCASE SUBUNIT SECD"/>
    <property type="match status" value="1"/>
</dbReference>
<dbReference type="PATRIC" id="fig|1618550.3.peg.765"/>
<feature type="domain" description="Protein export membrane protein SecD/SecF C-terminal" evidence="10">
    <location>
        <begin position="282"/>
        <end position="457"/>
    </location>
</feature>
<dbReference type="NCBIfam" id="TIGR01129">
    <property type="entry name" value="secD"/>
    <property type="match status" value="1"/>
</dbReference>
<dbReference type="InterPro" id="IPR048631">
    <property type="entry name" value="SecD_1st"/>
</dbReference>
<keyword evidence="8 9" id="KW-0472">Membrane</keyword>
<evidence type="ECO:0000313" key="13">
    <source>
        <dbReference type="EMBL" id="KKR11012.1"/>
    </source>
</evidence>
<comment type="caution">
    <text evidence="13">The sequence shown here is derived from an EMBL/GenBank/DDBJ whole genome shotgun (WGS) entry which is preliminary data.</text>
</comment>
<dbReference type="HAMAP" id="MF_01463_B">
    <property type="entry name" value="SecD_B"/>
    <property type="match status" value="1"/>
</dbReference>
<gene>
    <name evidence="9" type="primary">secD</name>
    <name evidence="13" type="ORF">UT39_C0012G0034</name>
</gene>
<protein>
    <recommendedName>
        <fullName evidence="9">Protein translocase subunit SecD</fullName>
    </recommendedName>
</protein>
<dbReference type="GO" id="GO:0006605">
    <property type="term" value="P:protein targeting"/>
    <property type="evidence" value="ECO:0007669"/>
    <property type="project" value="UniProtKB-UniRule"/>
</dbReference>
<keyword evidence="5 9" id="KW-0653">Protein transport</keyword>
<comment type="function">
    <text evidence="9">Part of the Sec protein translocase complex. Interacts with the SecYEG preprotein conducting channel. SecDF uses the proton motive force (PMF) to complete protein translocation after the ATP-dependent function of SecA.</text>
</comment>
<dbReference type="EMBL" id="LBWP01000012">
    <property type="protein sequence ID" value="KKR11012.1"/>
    <property type="molecule type" value="Genomic_DNA"/>
</dbReference>
<dbReference type="InterPro" id="IPR054384">
    <property type="entry name" value="SecDF_P1_head"/>
</dbReference>
<dbReference type="SUPFAM" id="SSF82866">
    <property type="entry name" value="Multidrug efflux transporter AcrB transmembrane domain"/>
    <property type="match status" value="1"/>
</dbReference>
<evidence type="ECO:0000256" key="7">
    <source>
        <dbReference type="ARBA" id="ARBA00023010"/>
    </source>
</evidence>
<dbReference type="NCBIfam" id="TIGR00916">
    <property type="entry name" value="2A0604s01"/>
    <property type="match status" value="1"/>
</dbReference>
<evidence type="ECO:0000259" key="10">
    <source>
        <dbReference type="Pfam" id="PF02355"/>
    </source>
</evidence>
<dbReference type="InterPro" id="IPR055344">
    <property type="entry name" value="SecD_SecF_C_bact"/>
</dbReference>
<keyword evidence="3 9" id="KW-1003">Cell membrane</keyword>
<keyword evidence="7 9" id="KW-0811">Translocation</keyword>
<feature type="transmembrane region" description="Helical" evidence="9">
    <location>
        <begin position="324"/>
        <end position="344"/>
    </location>
</feature>
<organism evidence="13 14">
    <name type="scientific">Candidatus Woesebacteria bacterium GW2011_GWA1_39_21</name>
    <dbReference type="NCBI Taxonomy" id="1618550"/>
    <lineage>
        <taxon>Bacteria</taxon>
        <taxon>Candidatus Woeseibacteriota</taxon>
    </lineage>
</organism>
<evidence type="ECO:0000256" key="6">
    <source>
        <dbReference type="ARBA" id="ARBA00022989"/>
    </source>
</evidence>
<proteinExistence type="inferred from homology"/>
<comment type="subcellular location">
    <subcellularLocation>
        <location evidence="1 9">Cell membrane</location>
        <topology evidence="1 9">Multi-pass membrane protein</topology>
    </subcellularLocation>
</comment>
<evidence type="ECO:0000256" key="4">
    <source>
        <dbReference type="ARBA" id="ARBA00022692"/>
    </source>
</evidence>
<evidence type="ECO:0000313" key="14">
    <source>
        <dbReference type="Proteomes" id="UP000034246"/>
    </source>
</evidence>
<evidence type="ECO:0000256" key="2">
    <source>
        <dbReference type="ARBA" id="ARBA00022448"/>
    </source>
</evidence>
<dbReference type="InterPro" id="IPR048634">
    <property type="entry name" value="SecD_SecF_C"/>
</dbReference>
<evidence type="ECO:0000256" key="5">
    <source>
        <dbReference type="ARBA" id="ARBA00022927"/>
    </source>
</evidence>
<dbReference type="GO" id="GO:0015450">
    <property type="term" value="F:protein-transporting ATPase activity"/>
    <property type="evidence" value="ECO:0007669"/>
    <property type="project" value="InterPro"/>
</dbReference>
<dbReference type="Pfam" id="PF21760">
    <property type="entry name" value="SecD_1st"/>
    <property type="match status" value="1"/>
</dbReference>
<sequence length="462" mass="50340">MFLTVCCKIFATGDKFTIMRIEKALRNIIIVILLTVVCLVISVPKRIPVKITYKFIHVDGQIIRPDLDIRIFGKDLKRDLDMSLGLDLAGGSYLVFEADTSKVASDMKMTSVEGVRDIIERRVNLFGVSEPTVRTSSFKDKLRVIIELPGIKDTNSAIDLIGKTAQLEFAQVSEGSEQNLEPTDLTGADLRGARVEFDGQTSKPIVALTFTDDGARKFEELTAKNIGKPLPIILDNSVVSAPVVQDRISGGSAVISGSFSTEEAKNLAIQLNAGALPVPIHLVEQQTIQASLGTDSVAKSVQAGLIGLLMVLFFMILMYGKLGLIADFALVIFSLITLAIYKLIPVTLTLPGIAGFLLSVGMAVDSNILIFERFKEEIRVRPLADALEVSFGRAWDSIRDANIATLATSFVLANPLDWKFLHVSGPVRGFAITLALGVFVSLFTGIFVSRNLLRVLLKERKS</sequence>
<dbReference type="GO" id="GO:0065002">
    <property type="term" value="P:intracellular protein transmembrane transport"/>
    <property type="evidence" value="ECO:0007669"/>
    <property type="project" value="UniProtKB-UniRule"/>
</dbReference>
<comment type="subunit">
    <text evidence="9">Forms a complex with SecF. Part of the essential Sec protein translocation apparatus which comprises SecA, SecYEG and auxiliary proteins SecDF. Other proteins may also be involved.</text>
</comment>
<feature type="transmembrane region" description="Helical" evidence="9">
    <location>
        <begin position="430"/>
        <end position="453"/>
    </location>
</feature>
<dbReference type="Gene3D" id="3.30.70.3220">
    <property type="match status" value="1"/>
</dbReference>
<dbReference type="PANTHER" id="PTHR30081">
    <property type="entry name" value="PROTEIN-EXPORT MEMBRANE PROTEIN SEC"/>
    <property type="match status" value="1"/>
</dbReference>
<evidence type="ECO:0000259" key="11">
    <source>
        <dbReference type="Pfam" id="PF21760"/>
    </source>
</evidence>
<evidence type="ECO:0000256" key="1">
    <source>
        <dbReference type="ARBA" id="ARBA00004651"/>
    </source>
</evidence>
<dbReference type="Proteomes" id="UP000034246">
    <property type="component" value="Unassembled WGS sequence"/>
</dbReference>
<accession>A0A0G0RBB7</accession>
<dbReference type="PRINTS" id="PR00702">
    <property type="entry name" value="ACRIFLAVINRP"/>
</dbReference>
<dbReference type="InterPro" id="IPR005791">
    <property type="entry name" value="SecD"/>
</dbReference>
<name>A0A0G0RBB7_9BACT</name>
<comment type="caution">
    <text evidence="9">Lacks conserved residue(s) required for the propagation of feature annotation.</text>
</comment>
<reference evidence="13 14" key="1">
    <citation type="journal article" date="2015" name="Nature">
        <title>rRNA introns, odd ribosomes, and small enigmatic genomes across a large radiation of phyla.</title>
        <authorList>
            <person name="Brown C.T."/>
            <person name="Hug L.A."/>
            <person name="Thomas B.C."/>
            <person name="Sharon I."/>
            <person name="Castelle C.J."/>
            <person name="Singh A."/>
            <person name="Wilkins M.J."/>
            <person name="Williams K.H."/>
            <person name="Banfield J.F."/>
        </authorList>
    </citation>
    <scope>NUCLEOTIDE SEQUENCE [LARGE SCALE GENOMIC DNA]</scope>
</reference>
<evidence type="ECO:0000259" key="12">
    <source>
        <dbReference type="Pfam" id="PF22599"/>
    </source>
</evidence>
<dbReference type="InterPro" id="IPR001036">
    <property type="entry name" value="Acrflvin-R"/>
</dbReference>
<dbReference type="STRING" id="1618550.UT39_C0012G0034"/>
<keyword evidence="4 9" id="KW-0812">Transmembrane</keyword>
<dbReference type="InterPro" id="IPR022813">
    <property type="entry name" value="SecD/SecF_arch_bac"/>
</dbReference>
<evidence type="ECO:0000256" key="3">
    <source>
        <dbReference type="ARBA" id="ARBA00022475"/>
    </source>
</evidence>
<feature type="domain" description="SecDF P1 head subdomain" evidence="12">
    <location>
        <begin position="175"/>
        <end position="278"/>
    </location>
</feature>
<dbReference type="Pfam" id="PF02355">
    <property type="entry name" value="SecD_SecF_C"/>
    <property type="match status" value="1"/>
</dbReference>
<dbReference type="GO" id="GO:0005886">
    <property type="term" value="C:plasma membrane"/>
    <property type="evidence" value="ECO:0007669"/>
    <property type="project" value="UniProtKB-SubCell"/>
</dbReference>
<dbReference type="Gene3D" id="1.20.1640.10">
    <property type="entry name" value="Multidrug efflux transporter AcrB transmembrane domain"/>
    <property type="match status" value="1"/>
</dbReference>
<feature type="transmembrane region" description="Helical" evidence="9">
    <location>
        <begin position="301"/>
        <end position="319"/>
    </location>
</feature>
<dbReference type="Pfam" id="PF22599">
    <property type="entry name" value="SecDF_P1_head"/>
    <property type="match status" value="1"/>
</dbReference>
<keyword evidence="2 9" id="KW-0813">Transport</keyword>
<comment type="similarity">
    <text evidence="9">Belongs to the SecD/SecF family. SecD subfamily.</text>
</comment>
<evidence type="ECO:0000256" key="9">
    <source>
        <dbReference type="HAMAP-Rule" id="MF_01463"/>
    </source>
</evidence>
<feature type="domain" description="Protein translocase subunit SecDF P1" evidence="11">
    <location>
        <begin position="113"/>
        <end position="173"/>
    </location>
</feature>
<dbReference type="GO" id="GO:0043952">
    <property type="term" value="P:protein transport by the Sec complex"/>
    <property type="evidence" value="ECO:0007669"/>
    <property type="project" value="UniProtKB-UniRule"/>
</dbReference>
<evidence type="ECO:0000256" key="8">
    <source>
        <dbReference type="ARBA" id="ARBA00023136"/>
    </source>
</evidence>
<dbReference type="AlphaFoldDB" id="A0A0G0RBB7"/>